<dbReference type="SUPFAM" id="SSF57667">
    <property type="entry name" value="beta-beta-alpha zinc fingers"/>
    <property type="match status" value="18"/>
</dbReference>
<feature type="region of interest" description="Disordered" evidence="6">
    <location>
        <begin position="2792"/>
        <end position="2819"/>
    </location>
</feature>
<organism evidence="8 9">
    <name type="scientific">Maylandia zebra</name>
    <name type="common">zebra mbuna</name>
    <dbReference type="NCBI Taxonomy" id="106582"/>
    <lineage>
        <taxon>Eukaryota</taxon>
        <taxon>Metazoa</taxon>
        <taxon>Chordata</taxon>
        <taxon>Craniata</taxon>
        <taxon>Vertebrata</taxon>
        <taxon>Euteleostomi</taxon>
        <taxon>Actinopterygii</taxon>
        <taxon>Neopterygii</taxon>
        <taxon>Teleostei</taxon>
        <taxon>Neoteleostei</taxon>
        <taxon>Acanthomorphata</taxon>
        <taxon>Ovalentaria</taxon>
        <taxon>Cichlomorphae</taxon>
        <taxon>Cichliformes</taxon>
        <taxon>Cichlidae</taxon>
        <taxon>African cichlids</taxon>
        <taxon>Pseudocrenilabrinae</taxon>
        <taxon>Haplochromini</taxon>
        <taxon>Maylandia</taxon>
        <taxon>Maylandia zebra complex</taxon>
    </lineage>
</organism>
<feature type="domain" description="C2H2-type" evidence="7">
    <location>
        <begin position="1216"/>
        <end position="1243"/>
    </location>
</feature>
<feature type="domain" description="C2H2-type" evidence="7">
    <location>
        <begin position="2100"/>
        <end position="2127"/>
    </location>
</feature>
<evidence type="ECO:0000256" key="2">
    <source>
        <dbReference type="ARBA" id="ARBA00022737"/>
    </source>
</evidence>
<feature type="domain" description="C2H2-type" evidence="7">
    <location>
        <begin position="3078"/>
        <end position="3105"/>
    </location>
</feature>
<feature type="region of interest" description="Disordered" evidence="6">
    <location>
        <begin position="386"/>
        <end position="405"/>
    </location>
</feature>
<feature type="domain" description="C2H2-type" evidence="7">
    <location>
        <begin position="2562"/>
        <end position="2590"/>
    </location>
</feature>
<keyword evidence="1" id="KW-0479">Metal-binding</keyword>
<feature type="domain" description="C2H2-type" evidence="7">
    <location>
        <begin position="1894"/>
        <end position="1921"/>
    </location>
</feature>
<dbReference type="FunFam" id="3.30.160.60:FF:000100">
    <property type="entry name" value="Zinc finger 45-like"/>
    <property type="match status" value="2"/>
</dbReference>
<feature type="domain" description="C2H2-type" evidence="7">
    <location>
        <begin position="2352"/>
        <end position="2379"/>
    </location>
</feature>
<feature type="compositionally biased region" description="Polar residues" evidence="6">
    <location>
        <begin position="971"/>
        <end position="1034"/>
    </location>
</feature>
<dbReference type="InterPro" id="IPR013087">
    <property type="entry name" value="Znf_C2H2_type"/>
</dbReference>
<accession>A0A3P9DIV5</accession>
<dbReference type="PROSITE" id="PS50157">
    <property type="entry name" value="ZINC_FINGER_C2H2_2"/>
    <property type="match status" value="37"/>
</dbReference>
<evidence type="ECO:0000313" key="9">
    <source>
        <dbReference type="Proteomes" id="UP000265160"/>
    </source>
</evidence>
<evidence type="ECO:0000256" key="3">
    <source>
        <dbReference type="ARBA" id="ARBA00022771"/>
    </source>
</evidence>
<dbReference type="PROSITE" id="PS00028">
    <property type="entry name" value="ZINC_FINGER_C2H2_1"/>
    <property type="match status" value="33"/>
</dbReference>
<feature type="domain" description="C2H2-type" evidence="7">
    <location>
        <begin position="2506"/>
        <end position="2533"/>
    </location>
</feature>
<dbReference type="Gene3D" id="3.30.160.60">
    <property type="entry name" value="Classic Zinc Finger"/>
    <property type="match status" value="25"/>
</dbReference>
<feature type="region of interest" description="Disordered" evidence="6">
    <location>
        <begin position="3010"/>
        <end position="3040"/>
    </location>
</feature>
<feature type="compositionally biased region" description="Polar residues" evidence="6">
    <location>
        <begin position="650"/>
        <end position="664"/>
    </location>
</feature>
<dbReference type="Pfam" id="PF00096">
    <property type="entry name" value="zf-C2H2"/>
    <property type="match status" value="9"/>
</dbReference>
<feature type="domain" description="C2H2-type" evidence="7">
    <location>
        <begin position="2888"/>
        <end position="2915"/>
    </location>
</feature>
<feature type="domain" description="C2H2-type" evidence="7">
    <location>
        <begin position="3114"/>
        <end position="3141"/>
    </location>
</feature>
<feature type="region of interest" description="Disordered" evidence="6">
    <location>
        <begin position="1860"/>
        <end position="1884"/>
    </location>
</feature>
<feature type="compositionally biased region" description="Basic and acidic residues" evidence="6">
    <location>
        <begin position="674"/>
        <end position="690"/>
    </location>
</feature>
<feature type="domain" description="C2H2-type" evidence="7">
    <location>
        <begin position="1650"/>
        <end position="1677"/>
    </location>
</feature>
<evidence type="ECO:0000313" key="8">
    <source>
        <dbReference type="Ensembl" id="ENSMZEP00005034081.1"/>
    </source>
</evidence>
<feature type="compositionally biased region" description="Polar residues" evidence="6">
    <location>
        <begin position="875"/>
        <end position="899"/>
    </location>
</feature>
<feature type="domain" description="C2H2-type" evidence="7">
    <location>
        <begin position="2772"/>
        <end position="2799"/>
    </location>
</feature>
<feature type="domain" description="C2H2-type" evidence="7">
    <location>
        <begin position="2012"/>
        <end position="2039"/>
    </location>
</feature>
<feature type="compositionally biased region" description="Polar residues" evidence="6">
    <location>
        <begin position="798"/>
        <end position="811"/>
    </location>
</feature>
<dbReference type="FunFam" id="3.30.160.60:FF:002343">
    <property type="entry name" value="Zinc finger protein 33A"/>
    <property type="match status" value="2"/>
</dbReference>
<feature type="region of interest" description="Disordered" evidence="6">
    <location>
        <begin position="875"/>
        <end position="1050"/>
    </location>
</feature>
<feature type="domain" description="C2H2-type" evidence="7">
    <location>
        <begin position="1244"/>
        <end position="1271"/>
    </location>
</feature>
<keyword evidence="9" id="KW-1185">Reference proteome</keyword>
<dbReference type="Proteomes" id="UP000265160">
    <property type="component" value="LG11"/>
</dbReference>
<dbReference type="STRING" id="106582.ENSMZEP00005034081"/>
<keyword evidence="2" id="KW-0677">Repeat</keyword>
<dbReference type="GeneTree" id="ENSGT00940000162287"/>
<feature type="domain" description="C2H2-type" evidence="7">
    <location>
        <begin position="1763"/>
        <end position="1796"/>
    </location>
</feature>
<feature type="domain" description="C2H2-type" evidence="7">
    <location>
        <begin position="2857"/>
        <end position="2884"/>
    </location>
</feature>
<name>A0A3P9DIV5_9CICH</name>
<feature type="domain" description="C2H2-type" evidence="7">
    <location>
        <begin position="1568"/>
        <end position="1595"/>
    </location>
</feature>
<feature type="region of interest" description="Disordered" evidence="6">
    <location>
        <begin position="1192"/>
        <end position="1217"/>
    </location>
</feature>
<sequence>MVLVLICIYSFFVYLCFQATVSLSYYSVLRMAHGWDSYFHNPPPLPSDPGTLRRTSESDGCLSHHIEDFTGHHGFASAGASHEAPVFNSDFNTNYCSDPSVVNSRSDYVYQRYCGETQWQADGEQMGKDYLQRCENGNIPDFAADGLQTSDSFPSSFGTDFQGLKEDYEMPSTSFLENYSDVSSCSDADAGETRPPCKFMASKSYSNPKTDGSEKQGSSSWFFTHTDNMTFPTESLCSDMSETDVLLSSNLKARQNIVQSPEDSLEKLEKTVTSYTGHHQSSTTSYMKTTTKSKTELEISEYGGFQDEKQRKDVEGDLAHTHSDLLISGHENFGHGIDEYPDDSEEKQITSASPNIISTLKYDQVPINENGSQKDMKELLNQEKAGLNHPNSADGQNGNMGQDVQNNDEVFEGETRESDLLENKISDEHKSQIPKSNRGQLENKDSDCQKKEIQTDAIKSSKASNSNASTQQLWKCTRTSHDVKSNLLSTQKSDESVAGEVFRNLDEHSEALLSDVSISGLSEPSLMLKSCSNNIHLNVDEVQAIAGEKSNVEISPDPECSGRTDTKDYLCMDTKDENKQGAGVHVGSCLKLNSLSQGANAHVDTELSSAAERTNMTFSSDSNCSHLSASNEGLSTNTNDLNKDSVATHPDSSLQLQTPGTDTHPSLEMEDTSQSEKKNPTSLPDQDHSDLNITRDSLSIDITDKDRQGVDHHSESCLEPESLNTDTHSCQERTFKTSLETTSVSSPDQDCSGSSVTVDTSNKNLSHSESPFKQKSLNTDVQTSVEMEFKSQSEKKNPTSPLDQDCSSPSGTCKSPFVDAVDKNKGSVAANPESSLQLEYLNTDTHPLLEGSKESPTSPPDVDCNCPNITSDSLSVNNTDKNKQTVPSISQSCLSTDTCPSKKMEIKTSSPDQNCGNTTVTGDGISVDTSDDNKQSVAANPDSSPLKESSNTDTHGCVENECISPADKARATSSTDYESNSHVVTSDCNRQSPNSLESCLQSKPSSSNTNFSDWASSEVNAKTTCSLDQQQSLRESPVGQEPLGLGEDWSENARDSFEDMDISTEEQPDMLYGEPLSRDDSSCDTNESQYKEAFVTETDGKNMDHSGGQAPQLKSAAEMRKMLQPVVILKSLESENGTSDSYYCADCKHTTYSTDQSIEHYHCCHTVNNFDFCKSCSLYLVKNEQARKHLCGDVKDGSQRPSDPSPQKKGNRQGNHRCNRCRLTFSKVMHYIKHMRTHTGKTPFRCNDCGSYFAQGGSLKRHKRVPGRCKQSNLPAKNPDVAVRQTDTPKQKDGVQSNIDMPKCFVKLFDISQTNLCGLCGKTFPTAEKVKKHLYKVHHGKGTVVSLNQSPTAVSESDEKQEKTQEVENDIIGKYKCPLCPRLFKYSYNRARHLRDCVRDAIYGGKEKIAGKYRCPLCHTMFTMTSNRYRHIKTSCLREFLNQLAKEKAKERTTVEKETVERKQKTQTVEKEQKMQTREKEKRKQPPSALTTSTSVPRYKCNLCPAVFCYASGKYRHMKKHELFKLTGKIIRYRNSIFSTKSNPETLNGTQNEDGKENLNSAEAKSNLSCRFCGKYFSSSQSLKKHERNHRGERPYRCLECGKGFKKRSHLIAHKIIHQRRIQCTVCKKILPTIGELIQHRSSHLRRGTLQCPDCTMQFQHPAHLLRHLKTHKKRENRALRLEEGTESNLQQTLESVEEEDEPKQMQCSLCKEVFDDAQVLRKHCLTHISGSSSNQCPFCKRNFNNRRYLLRHMIKHTGDKPFSCANCGKQFYRNICLKIHSQKCSPPETRTLESETKTKTLYPCPYCPRKFSKKDRWKNHQHAHKINSVHPCSRCGQYYGPNKMKQHQRNCEETTELSTGLSHDTNYNKSSLPTNQDTPKMSTQPNATTLLQFKCPYCTRRFRFRSLFLRHLVSHTGEQPYACMHCGQRYRSKTLCLQHEAFCDGVNKDALSKLKSTAATKPPNIPSAIEAEPKPNAHGETEYKCKFCTKTFMKPRYLRRHILTHNEVKPYRCKACDSCFSRYDHLKVHQTRCKGKKTRLEVRIPKISLEDVGKGWQNKFGIESAKEQEMFECKVCSRSYTTQSKLSRHFTMFHATKLFKCTRCGSSFAHEKSLKKHKKMRRCRKVLRETAAALLQGTCPPAENMPGSLDGIRSQMLKRIQPCFNKKYKYVCSYCPRVFGNSWQLGVHNRLHTGEKPYSCDYCGERFIRKDYVQRHFPKCPKKHQTSTVLCDLCGGFFPASKLENHKKGCGLTTSSSPVFQSQQSATHDPPKGFSCAYCSSRFLLFSQLQEHFLSTHKLETMTHPVSTAPLQQLLSGIKEEPVDESCDERLSDNLTQSLNTAINMEPSKQFFCQQCNMFFANKAGLTGHLRTHAVGHPFNCKSCNKGFWNKSLLRNHYRKCRNGRIPNQQLETPLKANFDFALNHSALAFGGGSTMTSTGLFCNDDLMDESTKNSEGNEVQSSSSKEKKAVQYQCSECEMSFTDGLVLISHLEDHGRQEQEKKRNTCPKCGRVCTSQGNLEKHMRMHTGDQKFPCFDCSKLFYTRSDLEAHRTCHDLSRPYACKLCNQRFWTRPSLCSHYREDHEDDVFSCRFCSKSYAVKKSLARHYRNWHPKQYKDIKAAVREKSSSEQHSSSQVSTAGDSEEDENNGSEDSDSDSAPYFPCHVCGKTFPTSESLEDHQLCHLGEKPHECEQCGKCFFQASQLQQHHRMHKSEFQCQTCGRGFMSLFALRNHKHSHGKSRSHRCSKCHLFFNGPLQLAEHMSTHREENFPCDICNRVFLSKSSRAEHWKTHSTSSDHPSPSVSRGEREQPASRSESSFVFTSELKYRCGVCSERFRDPEELSEHGCMEAKERPYSCTECNKHFLHASHLKKHRNTHQQLQSNRIYSCNQCNSSFASSQLFLTHLKSHIGTVAEIKQELDDEDGEPSHVFKCPVCSQCFPCAMDLFHHFPTHPDGTIEKIKFASGSKLKEHEQYKLTSAAEYECTECEQGFLGEAAFRQHKCSGQQQATKTECSNPSSKKSSPSYFQAAEEEEEEEEEVDVTGDDLYNCLVCSMRFTSKNVLLEHQNKEHPNEKPFTCELCGKTFARKRYLKEHERRHRQKAQNETQAENKFKCSQCECKFTTAQELSLHMRKHAEKDVGEYRCDMCYKSFSQWSLLKQHQESHVGEVVYECTECDKAFAFPHLLEEHQQTHAGSTE</sequence>
<feature type="compositionally biased region" description="Polar residues" evidence="6">
    <location>
        <begin position="389"/>
        <end position="405"/>
    </location>
</feature>
<proteinExistence type="predicted"/>
<feature type="domain" description="C2H2-type" evidence="7">
    <location>
        <begin position="3049"/>
        <end position="3077"/>
    </location>
</feature>
<feature type="compositionally biased region" description="Polar residues" evidence="6">
    <location>
        <begin position="736"/>
        <end position="785"/>
    </location>
</feature>
<reference evidence="8 9" key="1">
    <citation type="journal article" date="2014" name="Nature">
        <title>The genomic substrate for adaptive radiation in African cichlid fish.</title>
        <authorList>
            <person name="Brawand D."/>
            <person name="Wagner C.E."/>
            <person name="Li Y.I."/>
            <person name="Malinsky M."/>
            <person name="Keller I."/>
            <person name="Fan S."/>
            <person name="Simakov O."/>
            <person name="Ng A.Y."/>
            <person name="Lim Z.W."/>
            <person name="Bezault E."/>
            <person name="Turner-Maier J."/>
            <person name="Johnson J."/>
            <person name="Alcazar R."/>
            <person name="Noh H.J."/>
            <person name="Russell P."/>
            <person name="Aken B."/>
            <person name="Alfoldi J."/>
            <person name="Amemiya C."/>
            <person name="Azzouzi N."/>
            <person name="Baroiller J.F."/>
            <person name="Barloy-Hubler F."/>
            <person name="Berlin A."/>
            <person name="Bloomquist R."/>
            <person name="Carleton K.L."/>
            <person name="Conte M.A."/>
            <person name="D'Cotta H."/>
            <person name="Eshel O."/>
            <person name="Gaffney L."/>
            <person name="Galibert F."/>
            <person name="Gante H.F."/>
            <person name="Gnerre S."/>
            <person name="Greuter L."/>
            <person name="Guyon R."/>
            <person name="Haddad N.S."/>
            <person name="Haerty W."/>
            <person name="Harris R.M."/>
            <person name="Hofmann H.A."/>
            <person name="Hourlier T."/>
            <person name="Hulata G."/>
            <person name="Jaffe D.B."/>
            <person name="Lara M."/>
            <person name="Lee A.P."/>
            <person name="MacCallum I."/>
            <person name="Mwaiko S."/>
            <person name="Nikaido M."/>
            <person name="Nishihara H."/>
            <person name="Ozouf-Costaz C."/>
            <person name="Penman D.J."/>
            <person name="Przybylski D."/>
            <person name="Rakotomanga M."/>
            <person name="Renn S.C.P."/>
            <person name="Ribeiro F.J."/>
            <person name="Ron M."/>
            <person name="Salzburger W."/>
            <person name="Sanchez-Pulido L."/>
            <person name="Santos M.E."/>
            <person name="Searle S."/>
            <person name="Sharpe T."/>
            <person name="Swofford R."/>
            <person name="Tan F.J."/>
            <person name="Williams L."/>
            <person name="Young S."/>
            <person name="Yin S."/>
            <person name="Okada N."/>
            <person name="Kocher T.D."/>
            <person name="Miska E.A."/>
            <person name="Lander E.S."/>
            <person name="Venkatesh B."/>
            <person name="Fernald R.D."/>
            <person name="Meyer A."/>
            <person name="Ponting C.P."/>
            <person name="Streelman J.T."/>
            <person name="Lindblad-Toh K."/>
            <person name="Seehausen O."/>
            <person name="Di Palma F."/>
        </authorList>
    </citation>
    <scope>NUCLEOTIDE SEQUENCE</scope>
</reference>
<feature type="compositionally biased region" description="Basic and acidic residues" evidence="6">
    <location>
        <begin position="441"/>
        <end position="454"/>
    </location>
</feature>
<feature type="compositionally biased region" description="Low complexity" evidence="6">
    <location>
        <begin position="3016"/>
        <end position="3026"/>
    </location>
</feature>
<evidence type="ECO:0000256" key="1">
    <source>
        <dbReference type="ARBA" id="ARBA00022723"/>
    </source>
</evidence>
<dbReference type="SMART" id="SM00355">
    <property type="entry name" value="ZnF_C2H2"/>
    <property type="match status" value="46"/>
</dbReference>
<feature type="compositionally biased region" description="Low complexity" evidence="6">
    <location>
        <begin position="2794"/>
        <end position="2806"/>
    </location>
</feature>
<feature type="domain" description="C2H2-type" evidence="7">
    <location>
        <begin position="2745"/>
        <end position="2772"/>
    </location>
</feature>
<evidence type="ECO:0000256" key="5">
    <source>
        <dbReference type="PROSITE-ProRule" id="PRU00042"/>
    </source>
</evidence>
<feature type="compositionally biased region" description="Polar residues" evidence="6">
    <location>
        <begin position="617"/>
        <end position="640"/>
    </location>
</feature>
<feature type="domain" description="C2H2-type" evidence="7">
    <location>
        <begin position="2171"/>
        <end position="2198"/>
    </location>
</feature>
<feature type="domain" description="C2H2-type" evidence="7">
    <location>
        <begin position="2590"/>
        <end position="2618"/>
    </location>
</feature>
<feature type="domain" description="C2H2-type" evidence="7">
    <location>
        <begin position="2691"/>
        <end position="2718"/>
    </location>
</feature>
<dbReference type="FunFam" id="3.30.160.60:FF:000446">
    <property type="entry name" value="Zinc finger protein"/>
    <property type="match status" value="2"/>
</dbReference>
<feature type="domain" description="C2H2-type" evidence="7">
    <location>
        <begin position="2829"/>
        <end position="2856"/>
    </location>
</feature>
<feature type="compositionally biased region" description="Basic and acidic residues" evidence="6">
    <location>
        <begin position="1451"/>
        <end position="1484"/>
    </location>
</feature>
<feature type="domain" description="C2H2-type" evidence="7">
    <location>
        <begin position="2199"/>
        <end position="2225"/>
    </location>
</feature>
<feature type="region of interest" description="Disordered" evidence="6">
    <location>
        <begin position="617"/>
        <end position="811"/>
    </location>
</feature>
<feature type="region of interest" description="Disordered" evidence="6">
    <location>
        <begin position="1451"/>
        <end position="1493"/>
    </location>
</feature>
<dbReference type="PANTHER" id="PTHR24384">
    <property type="entry name" value="FINGER PUTATIVE TRANSCRIPTION FACTOR FAMILY-RELATED"/>
    <property type="match status" value="1"/>
</dbReference>
<feature type="compositionally biased region" description="Basic and acidic residues" evidence="6">
    <location>
        <begin position="787"/>
        <end position="797"/>
    </location>
</feature>
<feature type="domain" description="C2H2-type" evidence="7">
    <location>
        <begin position="2380"/>
        <end position="2408"/>
    </location>
</feature>
<dbReference type="InterPro" id="IPR050752">
    <property type="entry name" value="C2H2-ZF_domain"/>
</dbReference>
<feature type="compositionally biased region" description="Acidic residues" evidence="6">
    <location>
        <begin position="3031"/>
        <end position="3040"/>
    </location>
</feature>
<feature type="domain" description="C2H2-type" evidence="7">
    <location>
        <begin position="3172"/>
        <end position="3199"/>
    </location>
</feature>
<feature type="domain" description="C2H2-type" evidence="7">
    <location>
        <begin position="2275"/>
        <end position="2303"/>
    </location>
</feature>
<dbReference type="GO" id="GO:0008270">
    <property type="term" value="F:zinc ion binding"/>
    <property type="evidence" value="ECO:0007669"/>
    <property type="project" value="UniProtKB-KW"/>
</dbReference>
<feature type="compositionally biased region" description="Acidic residues" evidence="6">
    <location>
        <begin position="2643"/>
        <end position="2657"/>
    </location>
</feature>
<evidence type="ECO:0000256" key="6">
    <source>
        <dbReference type="SAM" id="MobiDB-lite"/>
    </source>
</evidence>
<feature type="domain" description="C2H2-type" evidence="7">
    <location>
        <begin position="1315"/>
        <end position="1343"/>
    </location>
</feature>
<feature type="domain" description="C2H2-type" evidence="7">
    <location>
        <begin position="2717"/>
        <end position="2744"/>
    </location>
</feature>
<dbReference type="GO" id="GO:0000981">
    <property type="term" value="F:DNA-binding transcription factor activity, RNA polymerase II-specific"/>
    <property type="evidence" value="ECO:0007669"/>
    <property type="project" value="TreeGrafter"/>
</dbReference>
<feature type="region of interest" description="Disordered" evidence="6">
    <location>
        <begin position="421"/>
        <end position="466"/>
    </location>
</feature>
<keyword evidence="3 5" id="KW-0863">Zinc-finger</keyword>
<feature type="domain" description="C2H2-type" evidence="7">
    <location>
        <begin position="2663"/>
        <end position="2690"/>
    </location>
</feature>
<dbReference type="PANTHER" id="PTHR24384:SF193">
    <property type="entry name" value="PR_SET DOMAIN 15"/>
    <property type="match status" value="1"/>
</dbReference>
<feature type="domain" description="C2H2-type" evidence="7">
    <location>
        <begin position="1596"/>
        <end position="1623"/>
    </location>
</feature>
<feature type="domain" description="C2H2-type" evidence="7">
    <location>
        <begin position="2474"/>
        <end position="2501"/>
    </location>
</feature>
<feature type="domain" description="C2H2-type" evidence="7">
    <location>
        <begin position="1803"/>
        <end position="1825"/>
    </location>
</feature>
<protein>
    <submittedName>
        <fullName evidence="8">Zinc finger protein 1035</fullName>
    </submittedName>
</protein>
<dbReference type="InterPro" id="IPR036236">
    <property type="entry name" value="Znf_C2H2_sf"/>
</dbReference>
<feature type="compositionally biased region" description="Polar residues" evidence="6">
    <location>
        <begin position="907"/>
        <end position="921"/>
    </location>
</feature>
<feature type="region of interest" description="Disordered" evidence="6">
    <location>
        <begin position="2623"/>
        <end position="2659"/>
    </location>
</feature>
<feature type="domain" description="C2H2-type" evidence="7">
    <location>
        <begin position="1735"/>
        <end position="1762"/>
    </location>
</feature>
<reference evidence="8" key="3">
    <citation type="submission" date="2025-09" db="UniProtKB">
        <authorList>
            <consortium name="Ensembl"/>
        </authorList>
    </citation>
    <scope>IDENTIFICATION</scope>
</reference>
<feature type="compositionally biased region" description="Basic and acidic residues" evidence="6">
    <location>
        <begin position="421"/>
        <end position="431"/>
    </location>
</feature>
<evidence type="ECO:0000259" key="7">
    <source>
        <dbReference type="PROSITE" id="PS50157"/>
    </source>
</evidence>
<dbReference type="Ensembl" id="ENSMZET00005035279.1">
    <property type="protein sequence ID" value="ENSMZEP00005034081.1"/>
    <property type="gene ID" value="ENSMZEG00005025476.1"/>
</dbReference>
<feature type="domain" description="C2H2-type" evidence="7">
    <location>
        <begin position="2534"/>
        <end position="2561"/>
    </location>
</feature>
<feature type="domain" description="C2H2-type" evidence="7">
    <location>
        <begin position="1984"/>
        <end position="2011"/>
    </location>
</feature>
<feature type="domain" description="C2H2-type" evidence="7">
    <location>
        <begin position="2072"/>
        <end position="2096"/>
    </location>
</feature>
<reference evidence="8" key="2">
    <citation type="submission" date="2025-08" db="UniProtKB">
        <authorList>
            <consortium name="Ensembl"/>
        </authorList>
    </citation>
    <scope>IDENTIFICATION</scope>
</reference>
<dbReference type="FunFam" id="3.30.160.60:FF:000624">
    <property type="entry name" value="zinc finger protein 697"/>
    <property type="match status" value="1"/>
</dbReference>
<feature type="domain" description="C2H2-type" evidence="7">
    <location>
        <begin position="3144"/>
        <end position="3171"/>
    </location>
</feature>
<evidence type="ECO:0000256" key="4">
    <source>
        <dbReference type="ARBA" id="ARBA00022833"/>
    </source>
</evidence>
<dbReference type="GO" id="GO:0000978">
    <property type="term" value="F:RNA polymerase II cis-regulatory region sequence-specific DNA binding"/>
    <property type="evidence" value="ECO:0007669"/>
    <property type="project" value="TreeGrafter"/>
</dbReference>
<keyword evidence="4" id="KW-0862">Zinc</keyword>
<feature type="compositionally biased region" description="Polar residues" evidence="6">
    <location>
        <begin position="935"/>
        <end position="954"/>
    </location>
</feature>
<feature type="compositionally biased region" description="Basic and acidic residues" evidence="6">
    <location>
        <begin position="702"/>
        <end position="716"/>
    </location>
</feature>